<protein>
    <submittedName>
        <fullName evidence="2">TLDc domain-containing protein</fullName>
    </submittedName>
</protein>
<dbReference type="WBParaSite" id="maker-unitig_21480-snap-gene-0.1-mRNA-1">
    <property type="protein sequence ID" value="maker-unitig_21480-snap-gene-0.1-mRNA-1"/>
    <property type="gene ID" value="maker-unitig_21480-snap-gene-0.1"/>
</dbReference>
<organism evidence="1 2">
    <name type="scientific">Macrostomum lignano</name>
    <dbReference type="NCBI Taxonomy" id="282301"/>
    <lineage>
        <taxon>Eukaryota</taxon>
        <taxon>Metazoa</taxon>
        <taxon>Spiralia</taxon>
        <taxon>Lophotrochozoa</taxon>
        <taxon>Platyhelminthes</taxon>
        <taxon>Rhabditophora</taxon>
        <taxon>Macrostomorpha</taxon>
        <taxon>Macrostomida</taxon>
        <taxon>Macrostomidae</taxon>
        <taxon>Macrostomum</taxon>
    </lineage>
</organism>
<keyword evidence="1" id="KW-1185">Reference proteome</keyword>
<evidence type="ECO:0000313" key="1">
    <source>
        <dbReference type="Proteomes" id="UP000095280"/>
    </source>
</evidence>
<dbReference type="Proteomes" id="UP000095280">
    <property type="component" value="Unplaced"/>
</dbReference>
<accession>A0A1I8F5Q5</accession>
<name>A0A1I8F5Q5_9PLAT</name>
<dbReference type="AlphaFoldDB" id="A0A1I8F5Q5"/>
<sequence>GESEWRARIYANAGRQLKLASVSVPLNAARELEIQSPGQEAAAQPMGSAAPQPAVPAAEGWRLPLAWLNSASLPVLGRAILASPASSATPDLEVYCALKSLEEKAEVVAREEVESLMSERRILQIHACFAMELVPGGDLMMHIHRGVFAEPRARVLLWLRCENMGYGDRTSNILRHARNSSRPTVLTDPLHPRAWTGGHCGVLIFGGCCSASRPFPAKTRRKLFYSIVELGGCAKSADHLSAESAHHHSGRLLAIGIRGHGLGASEGGRCLMCNTARRQPTFDAEFTDERPVLTARQAADHRSGSADQE</sequence>
<proteinExistence type="predicted"/>
<evidence type="ECO:0000313" key="2">
    <source>
        <dbReference type="WBParaSite" id="maker-unitig_21480-snap-gene-0.1-mRNA-1"/>
    </source>
</evidence>
<reference evidence="2" key="1">
    <citation type="submission" date="2016-11" db="UniProtKB">
        <authorList>
            <consortium name="WormBaseParasite"/>
        </authorList>
    </citation>
    <scope>IDENTIFICATION</scope>
</reference>